<evidence type="ECO:0000313" key="1">
    <source>
        <dbReference type="EMBL" id="CAI9551622.1"/>
    </source>
</evidence>
<reference evidence="1" key="1">
    <citation type="submission" date="2023-05" db="EMBL/GenBank/DDBJ databases">
        <authorList>
            <person name="Stuckert A."/>
        </authorList>
    </citation>
    <scope>NUCLEOTIDE SEQUENCE</scope>
</reference>
<sequence length="63" mass="7026">MTRHCGLLGREGEQVPEFDRVLLPILWAPDFDSRVPTAHAREVLRFVNGLASIGTCHVSQKTP</sequence>
<keyword evidence="2" id="KW-1185">Reference proteome</keyword>
<gene>
    <name evidence="1" type="ORF">SPARVUS_LOCUS3771314</name>
</gene>
<accession>A0ABN9BV87</accession>
<name>A0ABN9BV87_9NEOB</name>
<evidence type="ECO:0000313" key="2">
    <source>
        <dbReference type="Proteomes" id="UP001162483"/>
    </source>
</evidence>
<dbReference type="EMBL" id="CATNWA010006207">
    <property type="protein sequence ID" value="CAI9551622.1"/>
    <property type="molecule type" value="Genomic_DNA"/>
</dbReference>
<proteinExistence type="predicted"/>
<protein>
    <submittedName>
        <fullName evidence="1">Uncharacterized protein</fullName>
    </submittedName>
</protein>
<feature type="non-terminal residue" evidence="1">
    <location>
        <position position="63"/>
    </location>
</feature>
<comment type="caution">
    <text evidence="1">The sequence shown here is derived from an EMBL/GenBank/DDBJ whole genome shotgun (WGS) entry which is preliminary data.</text>
</comment>
<dbReference type="Proteomes" id="UP001162483">
    <property type="component" value="Unassembled WGS sequence"/>
</dbReference>
<organism evidence="1 2">
    <name type="scientific">Staurois parvus</name>
    <dbReference type="NCBI Taxonomy" id="386267"/>
    <lineage>
        <taxon>Eukaryota</taxon>
        <taxon>Metazoa</taxon>
        <taxon>Chordata</taxon>
        <taxon>Craniata</taxon>
        <taxon>Vertebrata</taxon>
        <taxon>Euteleostomi</taxon>
        <taxon>Amphibia</taxon>
        <taxon>Batrachia</taxon>
        <taxon>Anura</taxon>
        <taxon>Neobatrachia</taxon>
        <taxon>Ranoidea</taxon>
        <taxon>Ranidae</taxon>
        <taxon>Staurois</taxon>
    </lineage>
</organism>